<keyword evidence="12" id="KW-0190">Covalent protein-DNA linkage</keyword>
<dbReference type="EMBL" id="MW678958">
    <property type="protein sequence ID" value="QXN75631.1"/>
    <property type="molecule type" value="Genomic_DNA"/>
</dbReference>
<keyword evidence="7" id="KW-0540">Nuclease</keyword>
<dbReference type="GO" id="GO:0005198">
    <property type="term" value="F:structural molecule activity"/>
    <property type="evidence" value="ECO:0007669"/>
    <property type="project" value="InterPro"/>
</dbReference>
<dbReference type="GO" id="GO:0006260">
    <property type="term" value="P:DNA replication"/>
    <property type="evidence" value="ECO:0007669"/>
    <property type="project" value="UniProtKB-KW"/>
</dbReference>
<evidence type="ECO:0000313" key="15">
    <source>
        <dbReference type="EMBL" id="QXN75631.1"/>
    </source>
</evidence>
<keyword evidence="4" id="KW-0808">Transferase</keyword>
<keyword evidence="3" id="KW-1048">Host nucleus</keyword>
<protein>
    <recommendedName>
        <fullName evidence="2">Replication-associated protein</fullName>
    </recommendedName>
</protein>
<dbReference type="Pfam" id="PF08283">
    <property type="entry name" value="Gemini_AL1_M"/>
    <property type="match status" value="1"/>
</dbReference>
<dbReference type="GO" id="GO:0003677">
    <property type="term" value="F:DNA binding"/>
    <property type="evidence" value="ECO:0007669"/>
    <property type="project" value="UniProtKB-KW"/>
</dbReference>
<dbReference type="Gene3D" id="3.40.50.300">
    <property type="entry name" value="P-loop containing nucleotide triphosphate hydrolases"/>
    <property type="match status" value="1"/>
</dbReference>
<dbReference type="PRINTS" id="PR00228">
    <property type="entry name" value="GEMCOATCLVL1"/>
</dbReference>
<evidence type="ECO:0000256" key="1">
    <source>
        <dbReference type="ARBA" id="ARBA00004147"/>
    </source>
</evidence>
<name>A0A8F5ML99_9VIRU</name>
<evidence type="ECO:0000256" key="8">
    <source>
        <dbReference type="ARBA" id="ARBA00022723"/>
    </source>
</evidence>
<evidence type="ECO:0000256" key="11">
    <source>
        <dbReference type="ARBA" id="ARBA00022801"/>
    </source>
</evidence>
<dbReference type="GO" id="GO:0016779">
    <property type="term" value="F:nucleotidyltransferase activity"/>
    <property type="evidence" value="ECO:0007669"/>
    <property type="project" value="UniProtKB-KW"/>
</dbReference>
<feature type="domain" description="CRESS-DNA virus Rep endonuclease" evidence="14">
    <location>
        <begin position="7"/>
        <end position="106"/>
    </location>
</feature>
<dbReference type="GO" id="GO:0000166">
    <property type="term" value="F:nucleotide binding"/>
    <property type="evidence" value="ECO:0007669"/>
    <property type="project" value="UniProtKB-KW"/>
</dbReference>
<dbReference type="SUPFAM" id="SSF55464">
    <property type="entry name" value="Origin of replication-binding domain, RBD-like"/>
    <property type="match status" value="1"/>
</dbReference>
<evidence type="ECO:0000256" key="3">
    <source>
        <dbReference type="ARBA" id="ARBA00022562"/>
    </source>
</evidence>
<evidence type="ECO:0000256" key="13">
    <source>
        <dbReference type="ARBA" id="ARBA00023125"/>
    </source>
</evidence>
<dbReference type="GO" id="GO:0016888">
    <property type="term" value="F:DNA endonuclease activity, producing 5'-phosphomonoesters"/>
    <property type="evidence" value="ECO:0007669"/>
    <property type="project" value="InterPro"/>
</dbReference>
<keyword evidence="13" id="KW-0238">DNA-binding</keyword>
<dbReference type="PROSITE" id="PS52020">
    <property type="entry name" value="CRESS_DNA_REP"/>
    <property type="match status" value="1"/>
</dbReference>
<evidence type="ECO:0000256" key="6">
    <source>
        <dbReference type="ARBA" id="ARBA00022705"/>
    </source>
</evidence>
<evidence type="ECO:0000259" key="14">
    <source>
        <dbReference type="PROSITE" id="PS52020"/>
    </source>
</evidence>
<dbReference type="InterPro" id="IPR049912">
    <property type="entry name" value="CRESS_DNA_REP"/>
</dbReference>
<sequence length="319" mass="36235">MSSSTFRVQSRYVLLTYSQCGELDPWSVHDTIASYPAECIIAREAHADGGTHLHAFVDFGRRIDLRDPRRFDVAGCHPNIQPCGRTPQKMCDYAIKDGDIVAGGLDPDLGGEVQGADSVWARIANAPSVEEFWDLVRELAPRALLCNHQSLRSYAEWHYRPPAVVYQHPPELRLCTDRVPQLDEWVRDNLSRTAGRPRSLILWGETRLGKTVWARSLGPHIYCCLQWNVDDLKAGLEDAKYAVLDDIQGNFQFFPSYKGWLGGQKTFTVTDKYRGKTTIEWGRPTIWIMNDDPEEVGHVDLNWLRGNADIIHLTESLIM</sequence>
<accession>A0A8F5ML99</accession>
<proteinExistence type="predicted"/>
<keyword evidence="6" id="KW-0235">DNA replication</keyword>
<evidence type="ECO:0000256" key="5">
    <source>
        <dbReference type="ARBA" id="ARBA00022695"/>
    </source>
</evidence>
<keyword evidence="9" id="KW-0547">Nucleotide-binding</keyword>
<dbReference type="Gene3D" id="3.40.1310.20">
    <property type="match status" value="1"/>
</dbReference>
<comment type="subcellular location">
    <subcellularLocation>
        <location evidence="1">Host nucleus</location>
    </subcellularLocation>
</comment>
<keyword evidence="11" id="KW-0378">Hydrolase</keyword>
<dbReference type="SUPFAM" id="SSF52540">
    <property type="entry name" value="P-loop containing nucleoside triphosphate hydrolases"/>
    <property type="match status" value="1"/>
</dbReference>
<dbReference type="InterPro" id="IPR027417">
    <property type="entry name" value="P-loop_NTPase"/>
</dbReference>
<keyword evidence="5" id="KW-0548">Nucleotidyltransferase</keyword>
<evidence type="ECO:0000256" key="7">
    <source>
        <dbReference type="ARBA" id="ARBA00022722"/>
    </source>
</evidence>
<dbReference type="InterPro" id="IPR022692">
    <property type="entry name" value="Gemini_AL1_REP_central"/>
</dbReference>
<dbReference type="GO" id="GO:0042025">
    <property type="term" value="C:host cell nucleus"/>
    <property type="evidence" value="ECO:0007669"/>
    <property type="project" value="UniProtKB-SubCell"/>
</dbReference>
<reference evidence="15" key="1">
    <citation type="submission" date="2021-02" db="EMBL/GenBank/DDBJ databases">
        <title>Agricultural practices are the primary influencer of seasonal variation in a dryland aerobiome.</title>
        <authorList>
            <person name="Finn D.R."/>
            <person name="Maldonado J."/>
            <person name="Schmidlin K."/>
            <person name="Kraberger S."/>
            <person name="Fontenele R.S."/>
            <person name="Herckes P."/>
            <person name="Fraser M."/>
            <person name="Garcia-Pichel F."/>
            <person name="Varsani A."/>
        </authorList>
    </citation>
    <scope>NUCLEOTIDE SEQUENCE</scope>
    <source>
        <strain evidence="15">D1_724</strain>
    </source>
</reference>
<dbReference type="GO" id="GO:0046872">
    <property type="term" value="F:metal ion binding"/>
    <property type="evidence" value="ECO:0007669"/>
    <property type="project" value="UniProtKB-KW"/>
</dbReference>
<keyword evidence="10" id="KW-0255">Endonuclease</keyword>
<evidence type="ECO:0000256" key="12">
    <source>
        <dbReference type="ARBA" id="ARBA00023124"/>
    </source>
</evidence>
<organism evidence="15">
    <name type="scientific">Genomoviridae sp</name>
    <dbReference type="NCBI Taxonomy" id="2202565"/>
    <lineage>
        <taxon>Viruses</taxon>
        <taxon>Monodnaviria</taxon>
        <taxon>Shotokuvirae</taxon>
        <taxon>Cressdnaviricota</taxon>
        <taxon>Repensiviricetes</taxon>
        <taxon>Geplafuvirales</taxon>
        <taxon>Genomoviridae</taxon>
    </lineage>
</organism>
<dbReference type="Pfam" id="PF00799">
    <property type="entry name" value="Gemini_AL1"/>
    <property type="match status" value="1"/>
</dbReference>
<dbReference type="InterPro" id="IPR001301">
    <property type="entry name" value="Gemini_AL1_CLV"/>
</dbReference>
<evidence type="ECO:0000256" key="9">
    <source>
        <dbReference type="ARBA" id="ARBA00022741"/>
    </source>
</evidence>
<keyword evidence="8" id="KW-0479">Metal-binding</keyword>
<evidence type="ECO:0000256" key="10">
    <source>
        <dbReference type="ARBA" id="ARBA00022759"/>
    </source>
</evidence>
<evidence type="ECO:0000256" key="2">
    <source>
        <dbReference type="ARBA" id="ARBA00014531"/>
    </source>
</evidence>
<evidence type="ECO:0000256" key="4">
    <source>
        <dbReference type="ARBA" id="ARBA00022679"/>
    </source>
</evidence>